<name>A0A1M4XLH6_9ACTN</name>
<keyword evidence="8" id="KW-0732">Signal</keyword>
<dbReference type="Gene3D" id="3.20.20.80">
    <property type="entry name" value="Glycosidases"/>
    <property type="match status" value="1"/>
</dbReference>
<proteinExistence type="predicted"/>
<evidence type="ECO:0000256" key="3">
    <source>
        <dbReference type="ARBA" id="ARBA00022801"/>
    </source>
</evidence>
<accession>A0A1M4XLH6</accession>
<feature type="chain" id="PRO_5039448980" evidence="8">
    <location>
        <begin position="32"/>
        <end position="594"/>
    </location>
</feature>
<dbReference type="InterPro" id="IPR026071">
    <property type="entry name" value="Glyco_Hydrolase_99"/>
</dbReference>
<dbReference type="GO" id="GO:0004559">
    <property type="term" value="F:alpha-mannosidase activity"/>
    <property type="evidence" value="ECO:0007669"/>
    <property type="project" value="TreeGrafter"/>
</dbReference>
<evidence type="ECO:0000313" key="10">
    <source>
        <dbReference type="Proteomes" id="UP000184295"/>
    </source>
</evidence>
<evidence type="ECO:0000256" key="4">
    <source>
        <dbReference type="ARBA" id="ARBA00022968"/>
    </source>
</evidence>
<keyword evidence="10" id="KW-1185">Reference proteome</keyword>
<feature type="signal peptide" evidence="8">
    <location>
        <begin position="1"/>
        <end position="31"/>
    </location>
</feature>
<evidence type="ECO:0000256" key="6">
    <source>
        <dbReference type="ARBA" id="ARBA00023034"/>
    </source>
</evidence>
<evidence type="ECO:0000256" key="1">
    <source>
        <dbReference type="ARBA" id="ARBA00004323"/>
    </source>
</evidence>
<dbReference type="AlphaFoldDB" id="A0A1M4XLH6"/>
<keyword evidence="7" id="KW-0472">Membrane</keyword>
<dbReference type="Proteomes" id="UP000184295">
    <property type="component" value="Unassembled WGS sequence"/>
</dbReference>
<evidence type="ECO:0000256" key="7">
    <source>
        <dbReference type="ARBA" id="ARBA00023136"/>
    </source>
</evidence>
<keyword evidence="4" id="KW-0735">Signal-anchor</keyword>
<evidence type="ECO:0000256" key="8">
    <source>
        <dbReference type="SAM" id="SignalP"/>
    </source>
</evidence>
<dbReference type="STRING" id="1121881.SAMN02745225_02062"/>
<organism evidence="9 10">
    <name type="scientific">Ferrithrix thermotolerans DSM 19514</name>
    <dbReference type="NCBI Taxonomy" id="1121881"/>
    <lineage>
        <taxon>Bacteria</taxon>
        <taxon>Bacillati</taxon>
        <taxon>Actinomycetota</taxon>
        <taxon>Acidimicrobiia</taxon>
        <taxon>Acidimicrobiales</taxon>
        <taxon>Acidimicrobiaceae</taxon>
        <taxon>Ferrithrix</taxon>
    </lineage>
</organism>
<dbReference type="Pfam" id="PF16317">
    <property type="entry name" value="Glyco_hydro_99"/>
    <property type="match status" value="1"/>
</dbReference>
<sequence length="594" mass="63427">MTMGVFRGVFALLSSTLSVLFLVGAVSTNGAAYPSQTPQPLHRLISGSRASSMQNTSFSTPPGYWEVASDGGIFTFGDAGFYGSMGGHPLNAPVVGMASTPDGRGYWEVASDGGIFTFGDAGFYGSAGGMPISGRVVGMASTPDGKGYWLVTNTGDVFAFGDAVFGGSMGTHILNKPVVSIVSTPDGRGYWLIASDGGIFTFGDAGFYGSMGGHPLNQPVVGGFETGSGYGYYEVASDGGIFTFGDAGFYGSMGGHRLNQPVVGGSQVGAVPYSQLPGPGLSSNRTVAAFYYPWWGTPPTVVTWEHWNQNNHNPAVGDIASNFYPLGGPYSQAIQATVDSQMALMNQAGINELISSWWGQGSIEDQRLSLVVPSARAHGIDVAILIDGYAGRTISSITSDIAYLRAKWGITDFFFWDPTEYSASAWQSLTSTLSGVRLFATGDPGQMMTGQFEQWARSAGFQGIFTYDVYDEQPSDFAPTCYEAHLYGLMCSPSVGPGFIDQRANNDTRYRSRQNGANYDAMWQGALASNADFITITSFNEWHEGTQIEPAQAMCIPTYCYHDYNGAYGLTGTAASYAYINRTAFWSKMYMNGI</sequence>
<dbReference type="PANTHER" id="PTHR13572">
    <property type="entry name" value="ENDO-ALPHA-1,2-MANNOSIDASE"/>
    <property type="match status" value="1"/>
</dbReference>
<keyword evidence="3 9" id="KW-0378">Hydrolase</keyword>
<keyword evidence="6" id="KW-0333">Golgi apparatus</keyword>
<protein>
    <submittedName>
        <fullName evidence="9">Glycosyl hydrolase family 99</fullName>
    </submittedName>
</protein>
<comment type="subcellular location">
    <subcellularLocation>
        <location evidence="1">Golgi apparatus membrane</location>
        <topology evidence="1">Single-pass type II membrane protein</topology>
    </subcellularLocation>
</comment>
<reference evidence="10" key="1">
    <citation type="submission" date="2016-11" db="EMBL/GenBank/DDBJ databases">
        <authorList>
            <person name="Varghese N."/>
            <person name="Submissions S."/>
        </authorList>
    </citation>
    <scope>NUCLEOTIDE SEQUENCE [LARGE SCALE GENOMIC DNA]</scope>
    <source>
        <strain evidence="10">DSM 19514</strain>
    </source>
</reference>
<evidence type="ECO:0000256" key="2">
    <source>
        <dbReference type="ARBA" id="ARBA00022692"/>
    </source>
</evidence>
<evidence type="ECO:0000313" key="9">
    <source>
        <dbReference type="EMBL" id="SHE94310.1"/>
    </source>
</evidence>
<keyword evidence="5" id="KW-1133">Transmembrane helix</keyword>
<dbReference type="PANTHER" id="PTHR13572:SF4">
    <property type="entry name" value="RE57134P"/>
    <property type="match status" value="1"/>
</dbReference>
<evidence type="ECO:0000256" key="5">
    <source>
        <dbReference type="ARBA" id="ARBA00022989"/>
    </source>
</evidence>
<dbReference type="EMBL" id="FQUL01000041">
    <property type="protein sequence ID" value="SHE94310.1"/>
    <property type="molecule type" value="Genomic_DNA"/>
</dbReference>
<gene>
    <name evidence="9" type="ORF">SAMN02745225_02062</name>
</gene>
<keyword evidence="2" id="KW-0812">Transmembrane</keyword>